<reference evidence="4" key="1">
    <citation type="submission" date="2025-08" db="UniProtKB">
        <authorList>
            <consortium name="RefSeq"/>
        </authorList>
    </citation>
    <scope>IDENTIFICATION</scope>
    <source>
        <tissue evidence="4">Silk gland</tissue>
    </source>
</reference>
<name>A0A6J2JLE2_BOMMA</name>
<feature type="transmembrane region" description="Helical" evidence="1">
    <location>
        <begin position="145"/>
        <end position="162"/>
    </location>
</feature>
<evidence type="ECO:0000256" key="1">
    <source>
        <dbReference type="SAM" id="Phobius"/>
    </source>
</evidence>
<feature type="signal peptide" evidence="2">
    <location>
        <begin position="1"/>
        <end position="17"/>
    </location>
</feature>
<evidence type="ECO:0000313" key="4">
    <source>
        <dbReference type="RefSeq" id="XP_028029199.1"/>
    </source>
</evidence>
<evidence type="ECO:0000256" key="2">
    <source>
        <dbReference type="SAM" id="SignalP"/>
    </source>
</evidence>
<keyword evidence="1" id="KW-0812">Transmembrane</keyword>
<keyword evidence="3" id="KW-1185">Reference proteome</keyword>
<dbReference type="RefSeq" id="XP_028029199.1">
    <property type="nucleotide sequence ID" value="XM_028173398.1"/>
</dbReference>
<dbReference type="AlphaFoldDB" id="A0A6J2JLE2"/>
<keyword evidence="2" id="KW-0732">Signal</keyword>
<organism evidence="3 4">
    <name type="scientific">Bombyx mandarina</name>
    <name type="common">Wild silk moth</name>
    <name type="synonym">Wild silkworm</name>
    <dbReference type="NCBI Taxonomy" id="7092"/>
    <lineage>
        <taxon>Eukaryota</taxon>
        <taxon>Metazoa</taxon>
        <taxon>Ecdysozoa</taxon>
        <taxon>Arthropoda</taxon>
        <taxon>Hexapoda</taxon>
        <taxon>Insecta</taxon>
        <taxon>Pterygota</taxon>
        <taxon>Neoptera</taxon>
        <taxon>Endopterygota</taxon>
        <taxon>Lepidoptera</taxon>
        <taxon>Glossata</taxon>
        <taxon>Ditrysia</taxon>
        <taxon>Bombycoidea</taxon>
        <taxon>Bombycidae</taxon>
        <taxon>Bombycinae</taxon>
        <taxon>Bombyx</taxon>
    </lineage>
</organism>
<sequence length="163" mass="18461">MYASCFLLGTVIVGVVSFPQLFETKKFKIGIEYDNSLPMTGGSDRFRHRNNYDPFFVTVNATVKKGFVISYLEVTATVDALGEVDFNLIRGQSGSKSVAFQLVSNHSDFLAYSYLTYGIREEEYRKIKNIISLPMTNNGIKLNQNWLAISMFIVTYLLNVILK</sequence>
<dbReference type="KEGG" id="bman:114242298"/>
<keyword evidence="1" id="KW-1133">Transmembrane helix</keyword>
<dbReference type="GeneID" id="114242298"/>
<evidence type="ECO:0000313" key="3">
    <source>
        <dbReference type="Proteomes" id="UP000504629"/>
    </source>
</evidence>
<dbReference type="OrthoDB" id="7277520at2759"/>
<keyword evidence="1" id="KW-0472">Membrane</keyword>
<feature type="chain" id="PRO_5026752129" evidence="2">
    <location>
        <begin position="18"/>
        <end position="163"/>
    </location>
</feature>
<dbReference type="Proteomes" id="UP000504629">
    <property type="component" value="Unplaced"/>
</dbReference>
<accession>A0A6J2JLE2</accession>
<protein>
    <submittedName>
        <fullName evidence="4">Uncharacterized protein LOC114242298</fullName>
    </submittedName>
</protein>
<gene>
    <name evidence="4" type="primary">LOC114242298</name>
</gene>
<proteinExistence type="predicted"/>